<keyword evidence="1" id="KW-0418">Kinase</keyword>
<accession>A0ABP6Q917</accession>
<reference evidence="4" key="1">
    <citation type="journal article" date="2019" name="Int. J. Syst. Evol. Microbiol.">
        <title>The Global Catalogue of Microorganisms (GCM) 10K type strain sequencing project: providing services to taxonomists for standard genome sequencing and annotation.</title>
        <authorList>
            <consortium name="The Broad Institute Genomics Platform"/>
            <consortium name="The Broad Institute Genome Sequencing Center for Infectious Disease"/>
            <person name="Wu L."/>
            <person name="Ma J."/>
        </authorList>
    </citation>
    <scope>NUCLEOTIDE SEQUENCE [LARGE SCALE GENOMIC DNA]</scope>
    <source>
        <strain evidence="4">JCM 9377</strain>
    </source>
</reference>
<dbReference type="PANTHER" id="PTHR35526">
    <property type="entry name" value="ANTI-SIGMA-F FACTOR RSBW-RELATED"/>
    <property type="match status" value="1"/>
</dbReference>
<dbReference type="Pfam" id="PF13581">
    <property type="entry name" value="HATPase_c_2"/>
    <property type="match status" value="1"/>
</dbReference>
<dbReference type="InterPro" id="IPR036890">
    <property type="entry name" value="HATPase_C_sf"/>
</dbReference>
<organism evidence="3 4">
    <name type="scientific">Actinocorallia longicatena</name>
    <dbReference type="NCBI Taxonomy" id="111803"/>
    <lineage>
        <taxon>Bacteria</taxon>
        <taxon>Bacillati</taxon>
        <taxon>Actinomycetota</taxon>
        <taxon>Actinomycetes</taxon>
        <taxon>Streptosporangiales</taxon>
        <taxon>Thermomonosporaceae</taxon>
        <taxon>Actinocorallia</taxon>
    </lineage>
</organism>
<dbReference type="InterPro" id="IPR050267">
    <property type="entry name" value="Anti-sigma-factor_SerPK"/>
</dbReference>
<proteinExistence type="predicted"/>
<feature type="domain" description="Histidine kinase/HSP90-like ATPase" evidence="2">
    <location>
        <begin position="15"/>
        <end position="111"/>
    </location>
</feature>
<dbReference type="GO" id="GO:0005524">
    <property type="term" value="F:ATP binding"/>
    <property type="evidence" value="ECO:0007669"/>
    <property type="project" value="UniProtKB-KW"/>
</dbReference>
<dbReference type="RefSeq" id="WP_344828823.1">
    <property type="nucleotide sequence ID" value="NZ_BAAAUV010000007.1"/>
</dbReference>
<sequence>MDKVGELTLPGVTRSVRMARRFVRDMMPEGYGRCDDLQLCVSETVSNAILHTDSGQDGWVTVRMVLGAALVRVEVVDDGGGEKEAHVCRGADGEHGRGLLLVEETADRWGVDGRNVWCEFDDSVRPVT</sequence>
<dbReference type="SUPFAM" id="SSF55874">
    <property type="entry name" value="ATPase domain of HSP90 chaperone/DNA topoisomerase II/histidine kinase"/>
    <property type="match status" value="1"/>
</dbReference>
<dbReference type="CDD" id="cd16936">
    <property type="entry name" value="HATPase_RsbW-like"/>
    <property type="match status" value="1"/>
</dbReference>
<evidence type="ECO:0000259" key="2">
    <source>
        <dbReference type="Pfam" id="PF13581"/>
    </source>
</evidence>
<keyword evidence="1" id="KW-0723">Serine/threonine-protein kinase</keyword>
<dbReference type="InterPro" id="IPR003594">
    <property type="entry name" value="HATPase_dom"/>
</dbReference>
<evidence type="ECO:0000256" key="1">
    <source>
        <dbReference type="ARBA" id="ARBA00022527"/>
    </source>
</evidence>
<dbReference type="Gene3D" id="3.30.565.10">
    <property type="entry name" value="Histidine kinase-like ATPase, C-terminal domain"/>
    <property type="match status" value="1"/>
</dbReference>
<gene>
    <name evidence="3" type="ORF">GCM10010468_32270</name>
</gene>
<dbReference type="PANTHER" id="PTHR35526:SF3">
    <property type="entry name" value="ANTI-SIGMA-F FACTOR RSBW"/>
    <property type="match status" value="1"/>
</dbReference>
<dbReference type="EMBL" id="BAAAUV010000007">
    <property type="protein sequence ID" value="GAA3212743.1"/>
    <property type="molecule type" value="Genomic_DNA"/>
</dbReference>
<evidence type="ECO:0000313" key="3">
    <source>
        <dbReference type="EMBL" id="GAA3212743.1"/>
    </source>
</evidence>
<evidence type="ECO:0000313" key="4">
    <source>
        <dbReference type="Proteomes" id="UP001501237"/>
    </source>
</evidence>
<keyword evidence="4" id="KW-1185">Reference proteome</keyword>
<keyword evidence="3" id="KW-0547">Nucleotide-binding</keyword>
<comment type="caution">
    <text evidence="3">The sequence shown here is derived from an EMBL/GenBank/DDBJ whole genome shotgun (WGS) entry which is preliminary data.</text>
</comment>
<name>A0ABP6Q917_9ACTN</name>
<keyword evidence="1" id="KW-0808">Transferase</keyword>
<protein>
    <submittedName>
        <fullName evidence="3">ATP-binding protein</fullName>
    </submittedName>
</protein>
<keyword evidence="3" id="KW-0067">ATP-binding</keyword>
<dbReference type="Proteomes" id="UP001501237">
    <property type="component" value="Unassembled WGS sequence"/>
</dbReference>